<evidence type="ECO:0000256" key="1">
    <source>
        <dbReference type="ARBA" id="ARBA00022723"/>
    </source>
</evidence>
<evidence type="ECO:0000256" key="4">
    <source>
        <dbReference type="ARBA" id="ARBA00022833"/>
    </source>
</evidence>
<dbReference type="AlphaFoldDB" id="A0A077S0I2"/>
<dbReference type="SUPFAM" id="SSF90229">
    <property type="entry name" value="CCCH zinc finger"/>
    <property type="match status" value="1"/>
</dbReference>
<evidence type="ECO:0000256" key="2">
    <source>
        <dbReference type="ARBA" id="ARBA00022737"/>
    </source>
</evidence>
<feature type="domain" description="C3H1-type" evidence="7">
    <location>
        <begin position="72"/>
        <end position="99"/>
    </location>
</feature>
<dbReference type="GO" id="GO:0003677">
    <property type="term" value="F:DNA binding"/>
    <property type="evidence" value="ECO:0007669"/>
    <property type="project" value="UniProtKB-KW"/>
</dbReference>
<dbReference type="InterPro" id="IPR000571">
    <property type="entry name" value="Znf_CCCH"/>
</dbReference>
<keyword evidence="4 6" id="KW-0862">Zinc</keyword>
<dbReference type="FunFam" id="4.10.1000.10:FF:000001">
    <property type="entry name" value="zinc finger CCCH domain-containing protein 15-like"/>
    <property type="match status" value="1"/>
</dbReference>
<evidence type="ECO:0000313" key="8">
    <source>
        <dbReference type="EMBL" id="CDM83015.1"/>
    </source>
</evidence>
<reference evidence="8" key="1">
    <citation type="journal article" date="2014" name="Science">
        <title>Structural and functional partitioning of bread wheat chromosome 3B.</title>
        <authorList>
            <person name="Choulet F."/>
            <person name="Alberti A."/>
            <person name="Theil S."/>
            <person name="Glover N."/>
            <person name="Barbe V."/>
            <person name="Daron J."/>
            <person name="Pingault L."/>
            <person name="Sourdille P."/>
            <person name="Couloux A."/>
            <person name="Paux E."/>
            <person name="Leroy P."/>
            <person name="Mangenot S."/>
            <person name="Guilhot N."/>
            <person name="Le Gouis J."/>
            <person name="Balfourier F."/>
            <person name="Alaux M."/>
            <person name="Jamilloux V."/>
            <person name="Poulain J."/>
            <person name="Durand C."/>
            <person name="Bellec A."/>
            <person name="Gaspin C."/>
            <person name="Safar J."/>
            <person name="Dolezel J."/>
            <person name="Rogers J."/>
            <person name="Vandepoele K."/>
            <person name="Aury J.M."/>
            <person name="Mayer K."/>
            <person name="Berges H."/>
            <person name="Quesneville H."/>
            <person name="Wincker P."/>
            <person name="Feuillet C."/>
        </authorList>
    </citation>
    <scope>NUCLEOTIDE SEQUENCE</scope>
</reference>
<evidence type="ECO:0000256" key="5">
    <source>
        <dbReference type="ARBA" id="ARBA00023125"/>
    </source>
</evidence>
<proteinExistence type="predicted"/>
<name>A0A077S0I2_WHEAT</name>
<accession>A0A077S0I2</accession>
<sequence>MDFFRILENVFSVWFRLNCCPTVPAEPPNVLCLRCAFFQLLYWFSLHTDQAGEDEAKGDGEVVELEAYRQGTQKTELCNKWEGGACSYGGRCRFAHGLQDDGFLISLTNQGVQG</sequence>
<dbReference type="Gene3D" id="4.10.1000.10">
    <property type="entry name" value="Zinc finger, CCCH-type"/>
    <property type="match status" value="1"/>
</dbReference>
<dbReference type="Pfam" id="PF00642">
    <property type="entry name" value="zf-CCCH"/>
    <property type="match status" value="1"/>
</dbReference>
<evidence type="ECO:0000256" key="3">
    <source>
        <dbReference type="ARBA" id="ARBA00022771"/>
    </source>
</evidence>
<keyword evidence="1 6" id="KW-0479">Metal-binding</keyword>
<keyword evidence="3 6" id="KW-0863">Zinc-finger</keyword>
<keyword evidence="2" id="KW-0677">Repeat</keyword>
<dbReference type="PROSITE" id="PS50103">
    <property type="entry name" value="ZF_C3H1"/>
    <property type="match status" value="1"/>
</dbReference>
<keyword evidence="5" id="KW-0238">DNA-binding</keyword>
<evidence type="ECO:0000259" key="7">
    <source>
        <dbReference type="PROSITE" id="PS50103"/>
    </source>
</evidence>
<dbReference type="GO" id="GO:0008270">
    <property type="term" value="F:zinc ion binding"/>
    <property type="evidence" value="ECO:0007669"/>
    <property type="project" value="UniProtKB-KW"/>
</dbReference>
<gene>
    <name evidence="8" type="ORF">TRAES_3BF059800010CFD_c1</name>
</gene>
<evidence type="ECO:0000256" key="6">
    <source>
        <dbReference type="PROSITE-ProRule" id="PRU00723"/>
    </source>
</evidence>
<dbReference type="SMART" id="SM00356">
    <property type="entry name" value="ZnF_C3H1"/>
    <property type="match status" value="1"/>
</dbReference>
<feature type="zinc finger region" description="C3H1-type" evidence="6">
    <location>
        <begin position="72"/>
        <end position="99"/>
    </location>
</feature>
<dbReference type="HOGENOM" id="CLU_2125633_0_0_1"/>
<organism evidence="8">
    <name type="scientific">Triticum aestivum</name>
    <name type="common">Wheat</name>
    <dbReference type="NCBI Taxonomy" id="4565"/>
    <lineage>
        <taxon>Eukaryota</taxon>
        <taxon>Viridiplantae</taxon>
        <taxon>Streptophyta</taxon>
        <taxon>Embryophyta</taxon>
        <taxon>Tracheophyta</taxon>
        <taxon>Spermatophyta</taxon>
        <taxon>Magnoliopsida</taxon>
        <taxon>Liliopsida</taxon>
        <taxon>Poales</taxon>
        <taxon>Poaceae</taxon>
        <taxon>BOP clade</taxon>
        <taxon>Pooideae</taxon>
        <taxon>Triticodae</taxon>
        <taxon>Triticeae</taxon>
        <taxon>Triticinae</taxon>
        <taxon>Triticum</taxon>
    </lineage>
</organism>
<protein>
    <recommendedName>
        <fullName evidence="7">C3H1-type domain-containing protein</fullName>
    </recommendedName>
</protein>
<dbReference type="InterPro" id="IPR036855">
    <property type="entry name" value="Znf_CCCH_sf"/>
</dbReference>
<dbReference type="EMBL" id="HG670306">
    <property type="protein sequence ID" value="CDM83015.1"/>
    <property type="molecule type" value="Genomic_DNA"/>
</dbReference>